<evidence type="ECO:0000313" key="2">
    <source>
        <dbReference type="Proteomes" id="UP001199916"/>
    </source>
</evidence>
<comment type="caution">
    <text evidence="1">The sequence shown here is derived from an EMBL/GenBank/DDBJ whole genome shotgun (WGS) entry which is preliminary data.</text>
</comment>
<gene>
    <name evidence="1" type="ORF">LQV63_15975</name>
</gene>
<name>A0ABS8YFN4_9BACL</name>
<protein>
    <submittedName>
        <fullName evidence="1">Uncharacterized protein</fullName>
    </submittedName>
</protein>
<accession>A0ABS8YFN4</accession>
<dbReference type="Proteomes" id="UP001199916">
    <property type="component" value="Unassembled WGS sequence"/>
</dbReference>
<keyword evidence="2" id="KW-1185">Reference proteome</keyword>
<organism evidence="1 2">
    <name type="scientific">Paenibacillus profundus</name>
    <dbReference type="NCBI Taxonomy" id="1173085"/>
    <lineage>
        <taxon>Bacteria</taxon>
        <taxon>Bacillati</taxon>
        <taxon>Bacillota</taxon>
        <taxon>Bacilli</taxon>
        <taxon>Bacillales</taxon>
        <taxon>Paenibacillaceae</taxon>
        <taxon>Paenibacillus</taxon>
    </lineage>
</organism>
<dbReference type="RefSeq" id="WP_019424528.1">
    <property type="nucleotide sequence ID" value="NZ_JAJNBZ010000012.1"/>
</dbReference>
<evidence type="ECO:0000313" key="1">
    <source>
        <dbReference type="EMBL" id="MCE5170803.1"/>
    </source>
</evidence>
<dbReference type="EMBL" id="JAJNBZ010000012">
    <property type="protein sequence ID" value="MCE5170803.1"/>
    <property type="molecule type" value="Genomic_DNA"/>
</dbReference>
<reference evidence="1 2" key="1">
    <citation type="submission" date="2021-11" db="EMBL/GenBank/DDBJ databases">
        <title>Draft genome sequence of Paenibacillus profundus YoMME, a new Gram-positive bacteria with exoelectrogenic properties.</title>
        <authorList>
            <person name="Hubenova Y."/>
            <person name="Hubenova E."/>
            <person name="Manasiev Y."/>
            <person name="Peykov S."/>
            <person name="Mitov M."/>
        </authorList>
    </citation>
    <scope>NUCLEOTIDE SEQUENCE [LARGE SCALE GENOMIC DNA]</scope>
    <source>
        <strain evidence="1 2">YoMME</strain>
    </source>
</reference>
<sequence>MLVTINRERFDTLDPDELGWACIGPILLQVRGKNSDIKSQVYAKLTPGQQALFMFRVLHDHARNSAAEYYCWISYLLEDVPTWSEIKHGLLYIGEEALLHHLEETERYLVERSRQNGAPFSHAALRDIEDDTELRTFISFRYEQFLDLVPHAHVRMCSYVRTHTDEFVLFE</sequence>
<proteinExistence type="predicted"/>